<dbReference type="Proteomes" id="UP001732700">
    <property type="component" value="Unassembled WGS sequence"/>
</dbReference>
<name>A0ACD6AGJ9_AVESA</name>
<sequence>MTSESSFLSALRSLPSPVRVFTANGTSLPVASRGTLSTSSFFVPDISHVPLLKMNLFPASQLTDSGCRVILDADSCVVQDRRTQALVGAGPRSRDSSGLWELDWLRVPSAATSAASSSLVVTSATSSFQQWHHRLGHLCDSRLSSLVHRGLLGSVSGDRSLYCQGCRLGKQIQLPYPTSAYVSQRPFDLVYSDV</sequence>
<keyword evidence="2" id="KW-1185">Reference proteome</keyword>
<organism evidence="1 2">
    <name type="scientific">Avena sativa</name>
    <name type="common">Oat</name>
    <dbReference type="NCBI Taxonomy" id="4498"/>
    <lineage>
        <taxon>Eukaryota</taxon>
        <taxon>Viridiplantae</taxon>
        <taxon>Streptophyta</taxon>
        <taxon>Embryophyta</taxon>
        <taxon>Tracheophyta</taxon>
        <taxon>Spermatophyta</taxon>
        <taxon>Magnoliopsida</taxon>
        <taxon>Liliopsida</taxon>
        <taxon>Poales</taxon>
        <taxon>Poaceae</taxon>
        <taxon>BOP clade</taxon>
        <taxon>Pooideae</taxon>
        <taxon>Poodae</taxon>
        <taxon>Poeae</taxon>
        <taxon>Poeae Chloroplast Group 1 (Aveneae type)</taxon>
        <taxon>Aveninae</taxon>
        <taxon>Avena</taxon>
    </lineage>
</organism>
<reference evidence="1" key="1">
    <citation type="submission" date="2025-09" db="UniProtKB">
        <authorList>
            <consortium name="EnsemblPlants"/>
        </authorList>
    </citation>
    <scope>IDENTIFICATION</scope>
</reference>
<accession>A0ACD6AGJ9</accession>
<dbReference type="EnsemblPlants" id="AVESA.00010b.r2.UnG1402600.1">
    <property type="protein sequence ID" value="AVESA.00010b.r2.UnG1402600.1.CDS.1"/>
    <property type="gene ID" value="AVESA.00010b.r2.UnG1402600"/>
</dbReference>
<protein>
    <submittedName>
        <fullName evidence="1">Uncharacterized protein</fullName>
    </submittedName>
</protein>
<evidence type="ECO:0000313" key="2">
    <source>
        <dbReference type="Proteomes" id="UP001732700"/>
    </source>
</evidence>
<evidence type="ECO:0000313" key="1">
    <source>
        <dbReference type="EnsemblPlants" id="AVESA.00010b.r2.UnG1402600.1.CDS.1"/>
    </source>
</evidence>
<proteinExistence type="predicted"/>